<name>A0A7C9DH40_OPUST</name>
<dbReference type="EMBL" id="GISG01129869">
    <property type="protein sequence ID" value="MBA4642801.1"/>
    <property type="molecule type" value="Transcribed_RNA"/>
</dbReference>
<organism evidence="1">
    <name type="scientific">Opuntia streptacantha</name>
    <name type="common">Prickly pear cactus</name>
    <name type="synonym">Opuntia cardona</name>
    <dbReference type="NCBI Taxonomy" id="393608"/>
    <lineage>
        <taxon>Eukaryota</taxon>
        <taxon>Viridiplantae</taxon>
        <taxon>Streptophyta</taxon>
        <taxon>Embryophyta</taxon>
        <taxon>Tracheophyta</taxon>
        <taxon>Spermatophyta</taxon>
        <taxon>Magnoliopsida</taxon>
        <taxon>eudicotyledons</taxon>
        <taxon>Gunneridae</taxon>
        <taxon>Pentapetalae</taxon>
        <taxon>Caryophyllales</taxon>
        <taxon>Cactineae</taxon>
        <taxon>Cactaceae</taxon>
        <taxon>Opuntioideae</taxon>
        <taxon>Opuntia</taxon>
    </lineage>
</organism>
<reference evidence="1" key="1">
    <citation type="journal article" date="2013" name="J. Plant Res.">
        <title>Effect of fungi and light on seed germination of three Opuntia species from semiarid lands of central Mexico.</title>
        <authorList>
            <person name="Delgado-Sanchez P."/>
            <person name="Jimenez-Bremont J.F."/>
            <person name="Guerrero-Gonzalez Mde L."/>
            <person name="Flores J."/>
        </authorList>
    </citation>
    <scope>NUCLEOTIDE SEQUENCE</scope>
    <source>
        <tissue evidence="1">Cladode</tissue>
    </source>
</reference>
<evidence type="ECO:0000313" key="1">
    <source>
        <dbReference type="EMBL" id="MBA4642801.1"/>
    </source>
</evidence>
<protein>
    <submittedName>
        <fullName evidence="1">Uncharacterized protein</fullName>
    </submittedName>
</protein>
<dbReference type="AlphaFoldDB" id="A0A7C9DH40"/>
<proteinExistence type="predicted"/>
<accession>A0A7C9DH40</accession>
<reference evidence="1" key="2">
    <citation type="submission" date="2020-07" db="EMBL/GenBank/DDBJ databases">
        <authorList>
            <person name="Vera ALvarez R."/>
            <person name="Arias-Moreno D.M."/>
            <person name="Jimenez-Jacinto V."/>
            <person name="Jimenez-Bremont J.F."/>
            <person name="Swaminathan K."/>
            <person name="Moose S.P."/>
            <person name="Guerrero-Gonzalez M.L."/>
            <person name="Marino-Ramirez L."/>
            <person name="Landsman D."/>
            <person name="Rodriguez-Kessler M."/>
            <person name="Delgado-Sanchez P."/>
        </authorList>
    </citation>
    <scope>NUCLEOTIDE SEQUENCE</scope>
    <source>
        <tissue evidence="1">Cladode</tissue>
    </source>
</reference>
<sequence>MKLILCHCPTSHFASCNLGHQGSCKEWKYAMLLNRAADKNFAEIFTAVCDSGCQSKDHYTETCLSSFVNSSIPFSASLCFLAIPFLCFCVSPSQNLFWANLFVSFK</sequence>